<dbReference type="Gene3D" id="1.10.8.10">
    <property type="entry name" value="DNA helicase RuvA subunit, C-terminal domain"/>
    <property type="match status" value="1"/>
</dbReference>
<dbReference type="HOGENOM" id="CLU_115919_0_0_1"/>
<evidence type="ECO:0000256" key="3">
    <source>
        <dbReference type="ARBA" id="ARBA00022786"/>
    </source>
</evidence>
<keyword evidence="3" id="KW-0833">Ubl conjugation pathway</keyword>
<dbReference type="FunCoup" id="A7TT41">
    <property type="interactions" value="115"/>
</dbReference>
<dbReference type="Pfam" id="PF02845">
    <property type="entry name" value="CUE"/>
    <property type="match status" value="1"/>
</dbReference>
<dbReference type="Proteomes" id="UP000000267">
    <property type="component" value="Unassembled WGS sequence"/>
</dbReference>
<dbReference type="eggNOG" id="ENOG502S35Z">
    <property type="taxonomic scope" value="Eukaryota"/>
</dbReference>
<dbReference type="GO" id="GO:0097027">
    <property type="term" value="F:ubiquitin-protein transferase activator activity"/>
    <property type="evidence" value="ECO:0007669"/>
    <property type="project" value="EnsemblFungi"/>
</dbReference>
<evidence type="ECO:0000256" key="5">
    <source>
        <dbReference type="ARBA" id="ARBA00022989"/>
    </source>
</evidence>
<dbReference type="RefSeq" id="XP_001642423.1">
    <property type="nucleotide sequence ID" value="XM_001642373.1"/>
</dbReference>
<dbReference type="GO" id="GO:0097051">
    <property type="term" value="P:establishment of protein localization to endoplasmic reticulum membrane"/>
    <property type="evidence" value="ECO:0007669"/>
    <property type="project" value="EnsemblFungi"/>
</dbReference>
<feature type="region of interest" description="Disordered" evidence="9">
    <location>
        <begin position="30"/>
        <end position="60"/>
    </location>
</feature>
<dbReference type="CDD" id="cd14424">
    <property type="entry name" value="CUE_Cue1p_like"/>
    <property type="match status" value="1"/>
</dbReference>
<dbReference type="InterPro" id="IPR003892">
    <property type="entry name" value="CUE"/>
</dbReference>
<accession>A7TT41</accession>
<evidence type="ECO:0000259" key="11">
    <source>
        <dbReference type="PROSITE" id="PS51140"/>
    </source>
</evidence>
<dbReference type="STRING" id="436907.A7TT41"/>
<keyword evidence="2 10" id="KW-0812">Transmembrane</keyword>
<proteinExistence type="inferred from homology"/>
<dbReference type="GO" id="GO:0000837">
    <property type="term" value="C:Doa10p ubiquitin ligase complex"/>
    <property type="evidence" value="ECO:0007669"/>
    <property type="project" value="EnsemblFungi"/>
</dbReference>
<keyword evidence="6 10" id="KW-0472">Membrane</keyword>
<evidence type="ECO:0000256" key="9">
    <source>
        <dbReference type="SAM" id="MobiDB-lite"/>
    </source>
</evidence>
<dbReference type="FunFam" id="1.10.8.10:FF:000050">
    <property type="entry name" value="Related to AMFR protein"/>
    <property type="match status" value="1"/>
</dbReference>
<dbReference type="GO" id="GO:0043130">
    <property type="term" value="F:ubiquitin binding"/>
    <property type="evidence" value="ECO:0007669"/>
    <property type="project" value="EnsemblFungi"/>
</dbReference>
<evidence type="ECO:0000256" key="7">
    <source>
        <dbReference type="ARBA" id="ARBA00061383"/>
    </source>
</evidence>
<evidence type="ECO:0000313" key="12">
    <source>
        <dbReference type="EMBL" id="EDO14565.1"/>
    </source>
</evidence>
<comment type="similarity">
    <text evidence="7">Belongs to the CUE1 family.</text>
</comment>
<evidence type="ECO:0000256" key="6">
    <source>
        <dbReference type="ARBA" id="ARBA00023136"/>
    </source>
</evidence>
<gene>
    <name evidence="12" type="ORF">Kpol_361p2</name>
</gene>
<dbReference type="OrthoDB" id="3824970at2759"/>
<dbReference type="GeneID" id="5542577"/>
<dbReference type="KEGG" id="vpo:Kpol_361p2"/>
<feature type="region of interest" description="Disordered" evidence="9">
    <location>
        <begin position="105"/>
        <end position="135"/>
    </location>
</feature>
<dbReference type="EMBL" id="DS480541">
    <property type="protein sequence ID" value="EDO14565.1"/>
    <property type="molecule type" value="Genomic_DNA"/>
</dbReference>
<evidence type="ECO:0000256" key="10">
    <source>
        <dbReference type="SAM" id="Phobius"/>
    </source>
</evidence>
<reference evidence="12 13" key="1">
    <citation type="journal article" date="2007" name="Proc. Natl. Acad. Sci. U.S.A.">
        <title>Independent sorting-out of thousands of duplicated gene pairs in two yeast species descended from a whole-genome duplication.</title>
        <authorList>
            <person name="Scannell D.R."/>
            <person name="Frank A.C."/>
            <person name="Conant G.C."/>
            <person name="Byrne K.P."/>
            <person name="Woolfit M."/>
            <person name="Wolfe K.H."/>
        </authorList>
    </citation>
    <scope>NUCLEOTIDE SEQUENCE [LARGE SCALE GENOMIC DNA]</scope>
    <source>
        <strain evidence="13">ATCC 22028 / DSM 70294 / BCRC 21397 / CBS 2163 / NBRC 10782 / NRRL Y-8283 / UCD 57-17</strain>
    </source>
</reference>
<evidence type="ECO:0000256" key="8">
    <source>
        <dbReference type="ARBA" id="ARBA00072899"/>
    </source>
</evidence>
<evidence type="ECO:0000313" key="13">
    <source>
        <dbReference type="Proteomes" id="UP000000267"/>
    </source>
</evidence>
<dbReference type="GO" id="GO:0036503">
    <property type="term" value="P:ERAD pathway"/>
    <property type="evidence" value="ECO:0007669"/>
    <property type="project" value="EnsemblFungi"/>
</dbReference>
<sequence>MDFSTITFVMTLVIGFILIKWFFQGDEHPSTQNLNNSQRQSNQNNEQQRQPRSNRRFKRRVTDDMIEVVQSLAPSLHVEQIRYSLTQTGSVEETVEKFLRGEEFPFPPGYRASPSNDDNDTAESSDPRKKNNIKPDNLLSKFNVALTADYSDINFKDLDMEERKKYMIWQSRKAVEKKLNEDEKFSSLVK</sequence>
<dbReference type="GO" id="GO:1990389">
    <property type="term" value="C:CUE1-UBC7 ubiquitin-conjugating enzyme complex"/>
    <property type="evidence" value="ECO:0007669"/>
    <property type="project" value="EnsemblFungi"/>
</dbReference>
<feature type="transmembrane region" description="Helical" evidence="10">
    <location>
        <begin position="6"/>
        <end position="23"/>
    </location>
</feature>
<evidence type="ECO:0000256" key="1">
    <source>
        <dbReference type="ARBA" id="ARBA00004389"/>
    </source>
</evidence>
<dbReference type="InterPro" id="IPR041158">
    <property type="entry name" value="Cue1_U7BR"/>
</dbReference>
<organism evidence="13">
    <name type="scientific">Vanderwaltozyma polyspora (strain ATCC 22028 / DSM 70294 / BCRC 21397 / CBS 2163 / NBRC 10782 / NRRL Y-8283 / UCD 57-17)</name>
    <name type="common">Kluyveromyces polysporus</name>
    <dbReference type="NCBI Taxonomy" id="436907"/>
    <lineage>
        <taxon>Eukaryota</taxon>
        <taxon>Fungi</taxon>
        <taxon>Dikarya</taxon>
        <taxon>Ascomycota</taxon>
        <taxon>Saccharomycotina</taxon>
        <taxon>Saccharomycetes</taxon>
        <taxon>Saccharomycetales</taxon>
        <taxon>Saccharomycetaceae</taxon>
        <taxon>Vanderwaltozyma</taxon>
    </lineage>
</organism>
<protein>
    <recommendedName>
        <fullName evidence="8">Coupling of ubiquitin conjugation to ER degradation protein 1</fullName>
    </recommendedName>
</protein>
<dbReference type="PhylomeDB" id="A7TT41"/>
<dbReference type="Gene3D" id="1.10.287.4310">
    <property type="match status" value="1"/>
</dbReference>
<name>A7TT41_VANPO</name>
<dbReference type="AlphaFoldDB" id="A7TT41"/>
<feature type="compositionally biased region" description="Low complexity" evidence="9">
    <location>
        <begin position="32"/>
        <end position="51"/>
    </location>
</feature>
<evidence type="ECO:0000256" key="2">
    <source>
        <dbReference type="ARBA" id="ARBA00022692"/>
    </source>
</evidence>
<feature type="domain" description="CUE" evidence="11">
    <location>
        <begin position="61"/>
        <end position="103"/>
    </location>
</feature>
<dbReference type="SMART" id="SM00546">
    <property type="entry name" value="CUE"/>
    <property type="match status" value="1"/>
</dbReference>
<comment type="subcellular location">
    <subcellularLocation>
        <location evidence="1">Endoplasmic reticulum membrane</location>
        <topology evidence="1">Single-pass membrane protein</topology>
    </subcellularLocation>
</comment>
<dbReference type="GO" id="GO:0000839">
    <property type="term" value="C:Hrd1p ubiquitin ligase ERAD-L complex"/>
    <property type="evidence" value="ECO:0007669"/>
    <property type="project" value="EnsemblFungi"/>
</dbReference>
<dbReference type="OMA" id="TVNRFME"/>
<dbReference type="InParanoid" id="A7TT41"/>
<dbReference type="Pfam" id="PF18499">
    <property type="entry name" value="Cue1_U7BR"/>
    <property type="match status" value="1"/>
</dbReference>
<keyword evidence="4" id="KW-0256">Endoplasmic reticulum</keyword>
<keyword evidence="13" id="KW-1185">Reference proteome</keyword>
<dbReference type="PROSITE" id="PS51140">
    <property type="entry name" value="CUE"/>
    <property type="match status" value="1"/>
</dbReference>
<keyword evidence="5 10" id="KW-1133">Transmembrane helix</keyword>
<evidence type="ECO:0000256" key="4">
    <source>
        <dbReference type="ARBA" id="ARBA00022824"/>
    </source>
</evidence>